<evidence type="ECO:0000256" key="2">
    <source>
        <dbReference type="ARBA" id="ARBA00022827"/>
    </source>
</evidence>
<evidence type="ECO:0000256" key="4">
    <source>
        <dbReference type="ARBA" id="ARBA00023033"/>
    </source>
</evidence>
<gene>
    <name evidence="7" type="ORF">H8K32_10680</name>
</gene>
<keyword evidence="1" id="KW-0285">Flavoprotein</keyword>
<dbReference type="PANTHER" id="PTHR47178:SF5">
    <property type="entry name" value="FAD-BINDING DOMAIN-CONTAINING PROTEIN"/>
    <property type="match status" value="1"/>
</dbReference>
<dbReference type="PANTHER" id="PTHR47178">
    <property type="entry name" value="MONOOXYGENASE, FAD-BINDING"/>
    <property type="match status" value="1"/>
</dbReference>
<evidence type="ECO:0000313" key="7">
    <source>
        <dbReference type="EMBL" id="MBC3862566.1"/>
    </source>
</evidence>
<evidence type="ECO:0000259" key="6">
    <source>
        <dbReference type="Pfam" id="PF01494"/>
    </source>
</evidence>
<name>A0A923HMY7_9BURK</name>
<reference evidence="7" key="1">
    <citation type="submission" date="2020-08" db="EMBL/GenBank/DDBJ databases">
        <title>Novel species isolated from subtropical streams in China.</title>
        <authorList>
            <person name="Lu H."/>
        </authorList>
    </citation>
    <scope>NUCLEOTIDE SEQUENCE</scope>
    <source>
        <strain evidence="7">KACC 12607</strain>
    </source>
</reference>
<accession>A0A923HMY7</accession>
<evidence type="ECO:0000313" key="8">
    <source>
        <dbReference type="Proteomes" id="UP000634011"/>
    </source>
</evidence>
<dbReference type="InterPro" id="IPR002938">
    <property type="entry name" value="FAD-bd"/>
</dbReference>
<dbReference type="GO" id="GO:0004497">
    <property type="term" value="F:monooxygenase activity"/>
    <property type="evidence" value="ECO:0007669"/>
    <property type="project" value="UniProtKB-KW"/>
</dbReference>
<dbReference type="Pfam" id="PF01494">
    <property type="entry name" value="FAD_binding_3"/>
    <property type="match status" value="1"/>
</dbReference>
<dbReference type="InterPro" id="IPR036188">
    <property type="entry name" value="FAD/NAD-bd_sf"/>
</dbReference>
<organism evidence="7 8">
    <name type="scientific">Undibacterium jejuense</name>
    <dbReference type="NCBI Taxonomy" id="1344949"/>
    <lineage>
        <taxon>Bacteria</taxon>
        <taxon>Pseudomonadati</taxon>
        <taxon>Pseudomonadota</taxon>
        <taxon>Betaproteobacteria</taxon>
        <taxon>Burkholderiales</taxon>
        <taxon>Oxalobacteraceae</taxon>
        <taxon>Undibacterium</taxon>
    </lineage>
</organism>
<dbReference type="PRINTS" id="PR00420">
    <property type="entry name" value="RNGMNOXGNASE"/>
</dbReference>
<keyword evidence="2" id="KW-0274">FAD</keyword>
<dbReference type="SUPFAM" id="SSF51905">
    <property type="entry name" value="FAD/NAD(P)-binding domain"/>
    <property type="match status" value="1"/>
</dbReference>
<dbReference type="EMBL" id="JACOFV010000009">
    <property type="protein sequence ID" value="MBC3862566.1"/>
    <property type="molecule type" value="Genomic_DNA"/>
</dbReference>
<feature type="domain" description="FAD-binding" evidence="6">
    <location>
        <begin position="305"/>
        <end position="362"/>
    </location>
</feature>
<dbReference type="RefSeq" id="WP_186912492.1">
    <property type="nucleotide sequence ID" value="NZ_JACOFV010000009.1"/>
</dbReference>
<proteinExistence type="predicted"/>
<protein>
    <submittedName>
        <fullName evidence="7">FAD-dependent monooxygenase</fullName>
    </submittedName>
</protein>
<dbReference type="Proteomes" id="UP000634011">
    <property type="component" value="Unassembled WGS sequence"/>
</dbReference>
<evidence type="ECO:0000256" key="5">
    <source>
        <dbReference type="SAM" id="MobiDB-lite"/>
    </source>
</evidence>
<keyword evidence="8" id="KW-1185">Reference proteome</keyword>
<evidence type="ECO:0000256" key="3">
    <source>
        <dbReference type="ARBA" id="ARBA00023002"/>
    </source>
</evidence>
<feature type="region of interest" description="Disordered" evidence="5">
    <location>
        <begin position="392"/>
        <end position="414"/>
    </location>
</feature>
<evidence type="ECO:0000256" key="1">
    <source>
        <dbReference type="ARBA" id="ARBA00022630"/>
    </source>
</evidence>
<dbReference type="Gene3D" id="3.50.50.60">
    <property type="entry name" value="FAD/NAD(P)-binding domain"/>
    <property type="match status" value="1"/>
</dbReference>
<keyword evidence="4 7" id="KW-0503">Monooxygenase</keyword>
<sequence length="414" mass="45895">MKFQELKIIIIGAGLGGLCLAQGLKKNGILFEVFEQDPSHDTRGQGFRLRIDQEGQQALANCMPDHLYKLLTEHFAIKSGPVQTINSHLETINGKWVDEWQDSETADTPDLKIDRLHLREILLKGIQEQVHFGKRLLNYEQQINGQITCHFDDGSSECGHVVIGADGVHSRVREIRFPHADPIESGDICIYGKTVLDGNAKEQIAQKLQFATTVLFESELAVIIDAMRYPLFSDNAFSSSMFEMSPRQDYLYWAIIGKPGGFGLKKNSVIVNSSTELSAMIKHVSQTWDKPLQALFKCANSSSMKMVPIRYSAVQTEWEATQVTLLGDAIHTMSPASGVGANSALYDATILADIICDYSRQSGSITMAIAKYEQLMRAHSFAAMVNSRRGSTQLYGSESSESSHAEESYSSTDQ</sequence>
<comment type="caution">
    <text evidence="7">The sequence shown here is derived from an EMBL/GenBank/DDBJ whole genome shotgun (WGS) entry which is preliminary data.</text>
</comment>
<dbReference type="AlphaFoldDB" id="A0A923HMY7"/>
<dbReference type="GO" id="GO:0071949">
    <property type="term" value="F:FAD binding"/>
    <property type="evidence" value="ECO:0007669"/>
    <property type="project" value="InterPro"/>
</dbReference>
<keyword evidence="3" id="KW-0560">Oxidoreductase</keyword>